<accession>A0A2T9Y7A1</accession>
<dbReference type="PROSITE" id="PS50118">
    <property type="entry name" value="HMG_BOX_2"/>
    <property type="match status" value="1"/>
</dbReference>
<dbReference type="Pfam" id="PF00505">
    <property type="entry name" value="HMG_box"/>
    <property type="match status" value="1"/>
</dbReference>
<dbReference type="PANTHER" id="PTHR48112">
    <property type="entry name" value="HIGH MOBILITY GROUP PROTEIN DSP1"/>
    <property type="match status" value="1"/>
</dbReference>
<protein>
    <recommendedName>
        <fullName evidence="4">HMG box domain-containing protein</fullName>
    </recommendedName>
</protein>
<dbReference type="GO" id="GO:0003677">
    <property type="term" value="F:DNA binding"/>
    <property type="evidence" value="ECO:0007669"/>
    <property type="project" value="UniProtKB-UniRule"/>
</dbReference>
<dbReference type="InterPro" id="IPR009071">
    <property type="entry name" value="HMG_box_dom"/>
</dbReference>
<dbReference type="SUPFAM" id="SSF47095">
    <property type="entry name" value="HMG-box"/>
    <property type="match status" value="2"/>
</dbReference>
<dbReference type="Gene3D" id="1.10.30.10">
    <property type="entry name" value="High mobility group box domain"/>
    <property type="match status" value="2"/>
</dbReference>
<sequence>MSKANRMSGLKRGRYANIEPNQLKIDQFQIKPAYADSHLISNIIDPRVLTVKKAVAPSRNLMVTDFKEKTKVEKTKEKEVKAKQREKEKELRAKEKEKEAKLKLKEKERVAKAKEKEKAAKAKAKQKEKEKKLKAKELEKLRPIIAPPKFPYFSGYTLFCAESYRNLKEVLSSPTLEQVNNQTKANAKMWHAMNEANKLAFEEKAALINKERTREIGNWWETADRSLVALENQRRRKINATRKREGKRRMPLLIDPRLPKKPPSKFMMFVKDLSLTNKKEMSESITEFSKNASLKWKELPESQKEAYRQRYEMAYKEYLQKVKLIENSSSISHFISAN</sequence>
<dbReference type="GO" id="GO:0005634">
    <property type="term" value="C:nucleus"/>
    <property type="evidence" value="ECO:0007669"/>
    <property type="project" value="UniProtKB-UniRule"/>
</dbReference>
<reference evidence="5 6" key="1">
    <citation type="journal article" date="2018" name="MBio">
        <title>Comparative Genomics Reveals the Core Gene Toolbox for the Fungus-Insect Symbiosis.</title>
        <authorList>
            <person name="Wang Y."/>
            <person name="Stata M."/>
            <person name="Wang W."/>
            <person name="Stajich J.E."/>
            <person name="White M.M."/>
            <person name="Moncalvo J.M."/>
        </authorList>
    </citation>
    <scope>NUCLEOTIDE SEQUENCE [LARGE SCALE GENOMIC DNA]</scope>
    <source>
        <strain evidence="5 6">SWE-8-4</strain>
    </source>
</reference>
<evidence type="ECO:0000313" key="6">
    <source>
        <dbReference type="Proteomes" id="UP000245383"/>
    </source>
</evidence>
<evidence type="ECO:0000256" key="3">
    <source>
        <dbReference type="SAM" id="MobiDB-lite"/>
    </source>
</evidence>
<dbReference type="InterPro" id="IPR036910">
    <property type="entry name" value="HMG_box_dom_sf"/>
</dbReference>
<evidence type="ECO:0000256" key="1">
    <source>
        <dbReference type="ARBA" id="ARBA00023125"/>
    </source>
</evidence>
<feature type="region of interest" description="Disordered" evidence="3">
    <location>
        <begin position="77"/>
        <end position="98"/>
    </location>
</feature>
<evidence type="ECO:0000256" key="2">
    <source>
        <dbReference type="PROSITE-ProRule" id="PRU00267"/>
    </source>
</evidence>
<dbReference type="AlphaFoldDB" id="A0A2T9Y7A1"/>
<name>A0A2T9Y7A1_9FUNG</name>
<dbReference type="Pfam" id="PF09011">
    <property type="entry name" value="HMG_box_2"/>
    <property type="match status" value="1"/>
</dbReference>
<dbReference type="InterPro" id="IPR050342">
    <property type="entry name" value="HMGB"/>
</dbReference>
<organism evidence="5 6">
    <name type="scientific">Smittium simulii</name>
    <dbReference type="NCBI Taxonomy" id="133385"/>
    <lineage>
        <taxon>Eukaryota</taxon>
        <taxon>Fungi</taxon>
        <taxon>Fungi incertae sedis</taxon>
        <taxon>Zoopagomycota</taxon>
        <taxon>Kickxellomycotina</taxon>
        <taxon>Harpellomycetes</taxon>
        <taxon>Harpellales</taxon>
        <taxon>Legeriomycetaceae</taxon>
        <taxon>Smittium</taxon>
    </lineage>
</organism>
<dbReference type="SMART" id="SM00398">
    <property type="entry name" value="HMG"/>
    <property type="match status" value="2"/>
</dbReference>
<keyword evidence="6" id="KW-1185">Reference proteome</keyword>
<feature type="DNA-binding region" description="HMG box" evidence="2">
    <location>
        <begin position="259"/>
        <end position="326"/>
    </location>
</feature>
<keyword evidence="2" id="KW-0539">Nucleus</keyword>
<dbReference type="OrthoDB" id="5550281at2759"/>
<dbReference type="STRING" id="133385.A0A2T9Y7A1"/>
<keyword evidence="1 2" id="KW-0238">DNA-binding</keyword>
<gene>
    <name evidence="5" type="ORF">BB561_005970</name>
</gene>
<comment type="caution">
    <text evidence="5">The sequence shown here is derived from an EMBL/GenBank/DDBJ whole genome shotgun (WGS) entry which is preliminary data.</text>
</comment>
<evidence type="ECO:0000313" key="5">
    <source>
        <dbReference type="EMBL" id="PVU88198.1"/>
    </source>
</evidence>
<dbReference type="Proteomes" id="UP000245383">
    <property type="component" value="Unassembled WGS sequence"/>
</dbReference>
<proteinExistence type="predicted"/>
<feature type="domain" description="HMG box" evidence="4">
    <location>
        <begin position="259"/>
        <end position="326"/>
    </location>
</feature>
<dbReference type="EMBL" id="MBFR01000404">
    <property type="protein sequence ID" value="PVU88198.1"/>
    <property type="molecule type" value="Genomic_DNA"/>
</dbReference>
<evidence type="ECO:0000259" key="4">
    <source>
        <dbReference type="PROSITE" id="PS50118"/>
    </source>
</evidence>